<organism evidence="2 3">
    <name type="scientific">Stylonychia lemnae</name>
    <name type="common">Ciliate</name>
    <dbReference type="NCBI Taxonomy" id="5949"/>
    <lineage>
        <taxon>Eukaryota</taxon>
        <taxon>Sar</taxon>
        <taxon>Alveolata</taxon>
        <taxon>Ciliophora</taxon>
        <taxon>Intramacronucleata</taxon>
        <taxon>Spirotrichea</taxon>
        <taxon>Stichotrichia</taxon>
        <taxon>Sporadotrichida</taxon>
        <taxon>Oxytrichidae</taxon>
        <taxon>Stylonychinae</taxon>
        <taxon>Stylonychia</taxon>
    </lineage>
</organism>
<accession>A0A077ZS77</accession>
<dbReference type="AlphaFoldDB" id="A0A077ZS77"/>
<dbReference type="InterPro" id="IPR029062">
    <property type="entry name" value="Class_I_gatase-like"/>
</dbReference>
<dbReference type="Proteomes" id="UP000039865">
    <property type="component" value="Unassembled WGS sequence"/>
</dbReference>
<keyword evidence="3" id="KW-1185">Reference proteome</keyword>
<feature type="compositionally biased region" description="Polar residues" evidence="1">
    <location>
        <begin position="318"/>
        <end position="328"/>
    </location>
</feature>
<evidence type="ECO:0000313" key="3">
    <source>
        <dbReference type="Proteomes" id="UP000039865"/>
    </source>
</evidence>
<dbReference type="PANTHER" id="PTHR10224:SF12">
    <property type="entry name" value="GLYOXALASE ELBB"/>
    <property type="match status" value="1"/>
</dbReference>
<gene>
    <name evidence="2" type="primary">Contig7511.g8021</name>
    <name evidence="2" type="ORF">STYLEM_1696</name>
</gene>
<dbReference type="EMBL" id="CCKQ01001622">
    <property type="protein sequence ID" value="CDW72732.1"/>
    <property type="molecule type" value="Genomic_DNA"/>
</dbReference>
<evidence type="ECO:0000256" key="1">
    <source>
        <dbReference type="SAM" id="MobiDB-lite"/>
    </source>
</evidence>
<dbReference type="PANTHER" id="PTHR10224">
    <property type="entry name" value="ES1 PROTEIN HOMOLOG, MITOCHONDRIAL"/>
    <property type="match status" value="1"/>
</dbReference>
<dbReference type="Gene3D" id="3.40.50.880">
    <property type="match status" value="1"/>
</dbReference>
<protein>
    <recommendedName>
        <fullName evidence="4">DJ-1/PfpI domain-containing protein</fullName>
    </recommendedName>
</protein>
<dbReference type="SUPFAM" id="SSF52317">
    <property type="entry name" value="Class I glutamine amidotransferase-like"/>
    <property type="match status" value="1"/>
</dbReference>
<reference evidence="2 3" key="1">
    <citation type="submission" date="2014-06" db="EMBL/GenBank/DDBJ databases">
        <authorList>
            <person name="Swart Estienne"/>
        </authorList>
    </citation>
    <scope>NUCLEOTIDE SEQUENCE [LARGE SCALE GENOMIC DNA]</scope>
    <source>
        <strain evidence="2 3">130c</strain>
    </source>
</reference>
<name>A0A077ZS77_STYLE</name>
<feature type="region of interest" description="Disordered" evidence="1">
    <location>
        <begin position="262"/>
        <end position="355"/>
    </location>
</feature>
<sequence>MLMKIFQRQSTLINQYQKRNFRAAVLLAGCGNKDGTDPTEAASLMISLSKFAIKYDTFSVKKNQQSIESHLPNNNQASLDKLEKNKEDQLKEEKQKIKKRSILDESNKLARGQLKLIQDIQLQDYEVLLIPGGAGVLKNFSDYKFDGKSFKVEPSVSALIKNFNQQNKYIGVIGHSALLVSQVFAKQINVKLVMNYEGDKQQYNQELELISTNGHSAESPNFNQIVYDEQNRIISTPGYSNDNLYPSDVYERIHNLVNELSKLQNPTYQPKEHTGYRPPHLRKNNAEPSKEDKSENQVKVKLQSEDKTNVNQEHKQQNQETKIQQEYGSTLRLYKPHQQNKLSQKGSKGVKKGSE</sequence>
<evidence type="ECO:0008006" key="4">
    <source>
        <dbReference type="Google" id="ProtNLM"/>
    </source>
</evidence>
<feature type="compositionally biased region" description="Basic and acidic residues" evidence="1">
    <location>
        <begin position="284"/>
        <end position="317"/>
    </location>
</feature>
<evidence type="ECO:0000313" key="2">
    <source>
        <dbReference type="EMBL" id="CDW72732.1"/>
    </source>
</evidence>
<proteinExistence type="predicted"/>
<dbReference type="OrthoDB" id="543156at2759"/>
<dbReference type="InParanoid" id="A0A077ZS77"/>